<dbReference type="EMBL" id="CAVMJV010000007">
    <property type="protein sequence ID" value="CAK5034349.1"/>
    <property type="molecule type" value="Genomic_DNA"/>
</dbReference>
<sequence>MNFLANQLLHFLQNLWLEYFAERNNYMRYCLAYSTPLKTLNSAR</sequence>
<evidence type="ECO:0000313" key="1">
    <source>
        <dbReference type="EMBL" id="CAK5034349.1"/>
    </source>
</evidence>
<evidence type="ECO:0000313" key="2">
    <source>
        <dbReference type="Proteomes" id="UP001497535"/>
    </source>
</evidence>
<protein>
    <submittedName>
        <fullName evidence="1">Uncharacterized protein</fullName>
    </submittedName>
</protein>
<comment type="caution">
    <text evidence="1">The sequence shown here is derived from an EMBL/GenBank/DDBJ whole genome shotgun (WGS) entry which is preliminary data.</text>
</comment>
<proteinExistence type="predicted"/>
<accession>A0ACB0Y6K8</accession>
<reference evidence="1" key="1">
    <citation type="submission" date="2023-11" db="EMBL/GenBank/DDBJ databases">
        <authorList>
            <person name="Poullet M."/>
        </authorList>
    </citation>
    <scope>NUCLEOTIDE SEQUENCE</scope>
    <source>
        <strain evidence="1">E1834</strain>
    </source>
</reference>
<dbReference type="Proteomes" id="UP001497535">
    <property type="component" value="Unassembled WGS sequence"/>
</dbReference>
<keyword evidence="2" id="KW-1185">Reference proteome</keyword>
<name>A0ACB0Y6K8_MELEN</name>
<organism evidence="1 2">
    <name type="scientific">Meloidogyne enterolobii</name>
    <name type="common">Root-knot nematode worm</name>
    <name type="synonym">Meloidogyne mayaguensis</name>
    <dbReference type="NCBI Taxonomy" id="390850"/>
    <lineage>
        <taxon>Eukaryota</taxon>
        <taxon>Metazoa</taxon>
        <taxon>Ecdysozoa</taxon>
        <taxon>Nematoda</taxon>
        <taxon>Chromadorea</taxon>
        <taxon>Rhabditida</taxon>
        <taxon>Tylenchina</taxon>
        <taxon>Tylenchomorpha</taxon>
        <taxon>Tylenchoidea</taxon>
        <taxon>Meloidogynidae</taxon>
        <taxon>Meloidogyninae</taxon>
        <taxon>Meloidogyne</taxon>
    </lineage>
</organism>
<gene>
    <name evidence="1" type="ORF">MENTE1834_LOCUS8412</name>
</gene>